<dbReference type="InterPro" id="IPR058240">
    <property type="entry name" value="rSAM_sf"/>
</dbReference>
<evidence type="ECO:0000256" key="11">
    <source>
        <dbReference type="ARBA" id="ARBA00048697"/>
    </source>
</evidence>
<keyword evidence="3 12" id="KW-0949">S-adenosyl-L-methionine</keyword>
<dbReference type="PANTHER" id="PTHR22960:SF0">
    <property type="entry name" value="MOLYBDENUM COFACTOR BIOSYNTHESIS PROTEIN 1"/>
    <property type="match status" value="1"/>
</dbReference>
<comment type="function">
    <text evidence="12">Catalyzes the cyclization of GTP to (8S)-3',8-cyclo-7,8-dihydroguanosine 5'-triphosphate.</text>
</comment>
<keyword evidence="6 12" id="KW-0408">Iron</keyword>
<dbReference type="PROSITE" id="PS51918">
    <property type="entry name" value="RADICAL_SAM"/>
    <property type="match status" value="1"/>
</dbReference>
<dbReference type="GO" id="GO:0005525">
    <property type="term" value="F:GTP binding"/>
    <property type="evidence" value="ECO:0007669"/>
    <property type="project" value="UniProtKB-UniRule"/>
</dbReference>
<dbReference type="Pfam" id="PF04055">
    <property type="entry name" value="Radical_SAM"/>
    <property type="match status" value="1"/>
</dbReference>
<dbReference type="InterPro" id="IPR010505">
    <property type="entry name" value="MoaA_twitch"/>
</dbReference>
<dbReference type="SMART" id="SM00729">
    <property type="entry name" value="Elp3"/>
    <property type="match status" value="1"/>
</dbReference>
<feature type="binding site" evidence="12">
    <location>
        <begin position="302"/>
        <end position="304"/>
    </location>
    <ligand>
        <name>GTP</name>
        <dbReference type="ChEBI" id="CHEBI:37565"/>
    </ligand>
</feature>
<dbReference type="NCBIfam" id="NF001199">
    <property type="entry name" value="PRK00164.2-1"/>
    <property type="match status" value="1"/>
</dbReference>
<dbReference type="SUPFAM" id="SSF102114">
    <property type="entry name" value="Radical SAM enzymes"/>
    <property type="match status" value="1"/>
</dbReference>
<evidence type="ECO:0000256" key="1">
    <source>
        <dbReference type="ARBA" id="ARBA00012167"/>
    </source>
</evidence>
<comment type="cofactor">
    <cofactor evidence="12">
        <name>[4Fe-4S] cluster</name>
        <dbReference type="ChEBI" id="CHEBI:49883"/>
    </cofactor>
    <text evidence="12">Binds 2 [4Fe-4S] clusters. Binds 1 [4Fe-4S] cluster coordinated with 3 cysteines and an exchangeable S-adenosyl-L-methionine and 1 [4Fe-4S] cluster coordinated with 3 cysteines and the GTP-derived substrate.</text>
</comment>
<evidence type="ECO:0000256" key="9">
    <source>
        <dbReference type="ARBA" id="ARBA00023150"/>
    </source>
</evidence>
<feature type="binding site" evidence="12">
    <location>
        <position position="138"/>
    </location>
    <ligand>
        <name>GTP</name>
        <dbReference type="ChEBI" id="CHEBI:37565"/>
    </ligand>
</feature>
<keyword evidence="10 12" id="KW-0456">Lyase</keyword>
<feature type="binding site" evidence="12">
    <location>
        <position position="233"/>
    </location>
    <ligand>
        <name>S-adenosyl-L-methionine</name>
        <dbReference type="ChEBI" id="CHEBI:59789"/>
    </ligand>
</feature>
<dbReference type="InterPro" id="IPR000385">
    <property type="entry name" value="MoaA_NifB_PqqE_Fe-S-bd_CS"/>
</dbReference>
<dbReference type="SFLD" id="SFLDG01067">
    <property type="entry name" value="SPASM/twitch_domain_containing"/>
    <property type="match status" value="1"/>
</dbReference>
<feature type="binding site" evidence="12">
    <location>
        <position position="58"/>
    </location>
    <ligand>
        <name>GTP</name>
        <dbReference type="ChEBI" id="CHEBI:37565"/>
    </ligand>
</feature>
<sequence>MRNPILQELPLTEAAMAGQKHRTRYGSVTLFPPPDAEALQAMTEPTHDSYGRRVRYLRISLTDACNLRCVYCMPEQMQFRPRHELMSDEEIIFLVNVAASLGVDKIRLTGGEPTIRPGVVELVRQIASIPGIRDVAMTTNALLLDELAQPLAEAGLDRVNISIDTIDPERFRRITRWGDIEDVWRGIEAAERAGLRPVKLNCVVTRGFNEEDVIDLAALTKEEDWEVRFIEMMPFGEVSEFQLSHVVSFREIREKVESVFGALEEASYDFVDPSRPFRIPGAKGTLGFISSVTEPFCQGCGRVRLTADGKLRLCLLRDDEVDLLSPLRAGADFDKIRALMKEGAFHKPWGHGLATGVFAEDRAMNQIGG</sequence>
<dbReference type="GO" id="GO:0061798">
    <property type="term" value="F:GTP 3',8'-cyclase activity"/>
    <property type="evidence" value="ECO:0007669"/>
    <property type="project" value="UniProtKB-UniRule"/>
</dbReference>
<feature type="binding site" evidence="12">
    <location>
        <position position="71"/>
    </location>
    <ligand>
        <name>S-adenosyl-L-methionine</name>
        <dbReference type="ChEBI" id="CHEBI:59789"/>
    </ligand>
</feature>
<dbReference type="NCBIfam" id="TIGR02666">
    <property type="entry name" value="moaA"/>
    <property type="match status" value="1"/>
</dbReference>
<dbReference type="SFLD" id="SFLDS00029">
    <property type="entry name" value="Radical_SAM"/>
    <property type="match status" value="1"/>
</dbReference>
<dbReference type="InterPro" id="IPR040064">
    <property type="entry name" value="MoaA-like"/>
</dbReference>
<accession>A0A6B1D3Y8</accession>
<comment type="catalytic activity">
    <reaction evidence="11 12">
        <text>GTP + AH2 + S-adenosyl-L-methionine = (8S)-3',8-cyclo-7,8-dihydroguanosine 5'-triphosphate + 5'-deoxyadenosine + L-methionine + A + H(+)</text>
        <dbReference type="Rhea" id="RHEA:49576"/>
        <dbReference type="ChEBI" id="CHEBI:13193"/>
        <dbReference type="ChEBI" id="CHEBI:15378"/>
        <dbReference type="ChEBI" id="CHEBI:17319"/>
        <dbReference type="ChEBI" id="CHEBI:17499"/>
        <dbReference type="ChEBI" id="CHEBI:37565"/>
        <dbReference type="ChEBI" id="CHEBI:57844"/>
        <dbReference type="ChEBI" id="CHEBI:59789"/>
        <dbReference type="ChEBI" id="CHEBI:131766"/>
        <dbReference type="EC" id="4.1.99.22"/>
    </reaction>
</comment>
<dbReference type="GO" id="GO:0046872">
    <property type="term" value="F:metal ion binding"/>
    <property type="evidence" value="ECO:0007669"/>
    <property type="project" value="UniProtKB-KW"/>
</dbReference>
<dbReference type="EC" id="4.1.99.22" evidence="1 12"/>
<feature type="binding site" evidence="12">
    <location>
        <position position="297"/>
    </location>
    <ligand>
        <name>[4Fe-4S] cluster</name>
        <dbReference type="ChEBI" id="CHEBI:49883"/>
        <label>2</label>
        <note>4Fe-4S-substrate</note>
    </ligand>
</feature>
<dbReference type="PROSITE" id="PS01305">
    <property type="entry name" value="MOAA_NIFB_PQQE"/>
    <property type="match status" value="1"/>
</dbReference>
<keyword evidence="5 12" id="KW-0547">Nucleotide-binding</keyword>
<keyword evidence="9 12" id="KW-0501">Molybdenum cofactor biosynthesis</keyword>
<feature type="binding site" evidence="12">
    <location>
        <position position="300"/>
    </location>
    <ligand>
        <name>[4Fe-4S] cluster</name>
        <dbReference type="ChEBI" id="CHEBI:49883"/>
        <label>2</label>
        <note>4Fe-4S-substrate</note>
    </ligand>
</feature>
<evidence type="ECO:0000256" key="10">
    <source>
        <dbReference type="ARBA" id="ARBA00023239"/>
    </source>
</evidence>
<dbReference type="InterPro" id="IPR013483">
    <property type="entry name" value="MoaA"/>
</dbReference>
<dbReference type="AlphaFoldDB" id="A0A6B1D3Y8"/>
<evidence type="ECO:0000256" key="8">
    <source>
        <dbReference type="ARBA" id="ARBA00023134"/>
    </source>
</evidence>
<dbReference type="Gene3D" id="3.20.20.70">
    <property type="entry name" value="Aldolase class I"/>
    <property type="match status" value="1"/>
</dbReference>
<feature type="binding site" evidence="12">
    <location>
        <position position="111"/>
    </location>
    <ligand>
        <name>S-adenosyl-L-methionine</name>
        <dbReference type="ChEBI" id="CHEBI:59789"/>
    </ligand>
</feature>
<dbReference type="Pfam" id="PF06463">
    <property type="entry name" value="Mob_synth_C"/>
    <property type="match status" value="1"/>
</dbReference>
<feature type="binding site" evidence="12">
    <location>
        <position position="65"/>
    </location>
    <ligand>
        <name>[4Fe-4S] cluster</name>
        <dbReference type="ChEBI" id="CHEBI:49883"/>
        <label>1</label>
        <note>4Fe-4S-S-AdoMet</note>
    </ligand>
</feature>
<evidence type="ECO:0000259" key="13">
    <source>
        <dbReference type="PROSITE" id="PS51918"/>
    </source>
</evidence>
<dbReference type="InterPro" id="IPR050105">
    <property type="entry name" value="MoCo_biosynth_MoaA/MoaC"/>
</dbReference>
<protein>
    <recommendedName>
        <fullName evidence="1 12">GTP 3',8-cyclase</fullName>
        <ecNumber evidence="1 12">4.1.99.22</ecNumber>
    </recommendedName>
    <alternativeName>
        <fullName evidence="12">Molybdenum cofactor biosynthesis protein A</fullName>
    </alternativeName>
</protein>
<keyword evidence="7 12" id="KW-0411">Iron-sulfur</keyword>
<feature type="binding site" evidence="12">
    <location>
        <position position="162"/>
    </location>
    <ligand>
        <name>S-adenosyl-L-methionine</name>
        <dbReference type="ChEBI" id="CHEBI:59789"/>
    </ligand>
</feature>
<dbReference type="CDD" id="cd01335">
    <property type="entry name" value="Radical_SAM"/>
    <property type="match status" value="1"/>
</dbReference>
<keyword evidence="2 12" id="KW-0004">4Fe-4S</keyword>
<comment type="pathway">
    <text evidence="12">Cofactor biosynthesis; molybdopterin biosynthesis.</text>
</comment>
<dbReference type="InterPro" id="IPR013785">
    <property type="entry name" value="Aldolase_TIM"/>
</dbReference>
<proteinExistence type="inferred from homology"/>
<feature type="binding site" evidence="12">
    <location>
        <position position="107"/>
    </location>
    <ligand>
        <name>GTP</name>
        <dbReference type="ChEBI" id="CHEBI:37565"/>
    </ligand>
</feature>
<comment type="subunit">
    <text evidence="12">Monomer and homodimer.</text>
</comment>
<name>A0A6B1D3Y8_9CHLR</name>
<evidence type="ECO:0000256" key="5">
    <source>
        <dbReference type="ARBA" id="ARBA00022741"/>
    </source>
</evidence>
<dbReference type="InterPro" id="IPR007197">
    <property type="entry name" value="rSAM"/>
</dbReference>
<keyword evidence="8 12" id="KW-0342">GTP-binding</keyword>
<dbReference type="EMBL" id="VXMH01000019">
    <property type="protein sequence ID" value="MYC94162.1"/>
    <property type="molecule type" value="Genomic_DNA"/>
</dbReference>
<comment type="caution">
    <text evidence="14">The sequence shown here is derived from an EMBL/GenBank/DDBJ whole genome shotgun (WGS) entry which is preliminary data.</text>
</comment>
<feature type="binding site" evidence="12">
    <location>
        <position position="69"/>
    </location>
    <ligand>
        <name>[4Fe-4S] cluster</name>
        <dbReference type="ChEBI" id="CHEBI:49883"/>
        <label>1</label>
        <note>4Fe-4S-S-AdoMet</note>
    </ligand>
</feature>
<organism evidence="14">
    <name type="scientific">Caldilineaceae bacterium SB0661_bin_32</name>
    <dbReference type="NCBI Taxonomy" id="2605255"/>
    <lineage>
        <taxon>Bacteria</taxon>
        <taxon>Bacillati</taxon>
        <taxon>Chloroflexota</taxon>
        <taxon>Caldilineae</taxon>
        <taxon>Caldilineales</taxon>
        <taxon>Caldilineaceae</taxon>
    </lineage>
</organism>
<gene>
    <name evidence="12 14" type="primary">moaA</name>
    <name evidence="14" type="ORF">F4X14_04255</name>
</gene>
<dbReference type="SFLD" id="SFLDG01383">
    <property type="entry name" value="cyclic_pyranopterin_phosphate"/>
    <property type="match status" value="1"/>
</dbReference>
<evidence type="ECO:0000313" key="14">
    <source>
        <dbReference type="EMBL" id="MYC94162.1"/>
    </source>
</evidence>
<keyword evidence="4 12" id="KW-0479">Metal-binding</keyword>
<comment type="similarity">
    <text evidence="12">Belongs to the radical SAM superfamily. MoaA family.</text>
</comment>
<evidence type="ECO:0000256" key="7">
    <source>
        <dbReference type="ARBA" id="ARBA00023014"/>
    </source>
</evidence>
<dbReference type="GO" id="GO:0061799">
    <property type="term" value="F:cyclic pyranopterin monophosphate synthase activity"/>
    <property type="evidence" value="ECO:0007669"/>
    <property type="project" value="TreeGrafter"/>
</dbReference>
<dbReference type="GO" id="GO:0006777">
    <property type="term" value="P:Mo-molybdopterin cofactor biosynthetic process"/>
    <property type="evidence" value="ECO:0007669"/>
    <property type="project" value="UniProtKB-UniRule"/>
</dbReference>
<evidence type="ECO:0000256" key="3">
    <source>
        <dbReference type="ARBA" id="ARBA00022691"/>
    </source>
</evidence>
<dbReference type="CDD" id="cd21117">
    <property type="entry name" value="Twitch_MoaA"/>
    <property type="match status" value="1"/>
</dbReference>
<reference evidence="14" key="1">
    <citation type="submission" date="2019-09" db="EMBL/GenBank/DDBJ databases">
        <title>Characterisation of the sponge microbiome using genome-centric metagenomics.</title>
        <authorList>
            <person name="Engelberts J.P."/>
            <person name="Robbins S.J."/>
            <person name="De Goeij J.M."/>
            <person name="Aranda M."/>
            <person name="Bell S.C."/>
            <person name="Webster N.S."/>
        </authorList>
    </citation>
    <scope>NUCLEOTIDE SEQUENCE</scope>
    <source>
        <strain evidence="14">SB0661_bin_32</strain>
    </source>
</reference>
<dbReference type="UniPathway" id="UPA00344"/>
<dbReference type="InterPro" id="IPR006638">
    <property type="entry name" value="Elp3/MiaA/NifB-like_rSAM"/>
</dbReference>
<dbReference type="GO" id="GO:1904047">
    <property type="term" value="F:S-adenosyl-L-methionine binding"/>
    <property type="evidence" value="ECO:0007669"/>
    <property type="project" value="UniProtKB-UniRule"/>
</dbReference>
<feature type="domain" description="Radical SAM core" evidence="13">
    <location>
        <begin position="49"/>
        <end position="262"/>
    </location>
</feature>
<evidence type="ECO:0000256" key="4">
    <source>
        <dbReference type="ARBA" id="ARBA00022723"/>
    </source>
</evidence>
<feature type="binding site" evidence="12">
    <location>
        <position position="72"/>
    </location>
    <ligand>
        <name>[4Fe-4S] cluster</name>
        <dbReference type="ChEBI" id="CHEBI:49883"/>
        <label>1</label>
        <note>4Fe-4S-S-AdoMet</note>
    </ligand>
</feature>
<feature type="binding site" evidence="12">
    <location>
        <position position="199"/>
    </location>
    <ligand>
        <name>GTP</name>
        <dbReference type="ChEBI" id="CHEBI:37565"/>
    </ligand>
</feature>
<evidence type="ECO:0000256" key="6">
    <source>
        <dbReference type="ARBA" id="ARBA00023004"/>
    </source>
</evidence>
<dbReference type="GO" id="GO:0051539">
    <property type="term" value="F:4 iron, 4 sulfur cluster binding"/>
    <property type="evidence" value="ECO:0007669"/>
    <property type="project" value="UniProtKB-UniRule"/>
</dbReference>
<evidence type="ECO:0000256" key="12">
    <source>
        <dbReference type="HAMAP-Rule" id="MF_01225"/>
    </source>
</evidence>
<dbReference type="SFLD" id="SFLDG01386">
    <property type="entry name" value="main_SPASM_domain-containing"/>
    <property type="match status" value="1"/>
</dbReference>
<dbReference type="PANTHER" id="PTHR22960">
    <property type="entry name" value="MOLYBDOPTERIN COFACTOR SYNTHESIS PROTEIN A"/>
    <property type="match status" value="1"/>
</dbReference>
<dbReference type="HAMAP" id="MF_01225_B">
    <property type="entry name" value="MoaA_B"/>
    <property type="match status" value="1"/>
</dbReference>
<feature type="binding site" evidence="12">
    <location>
        <position position="314"/>
    </location>
    <ligand>
        <name>[4Fe-4S] cluster</name>
        <dbReference type="ChEBI" id="CHEBI:49883"/>
        <label>2</label>
        <note>4Fe-4S-substrate</note>
    </ligand>
</feature>
<evidence type="ECO:0000256" key="2">
    <source>
        <dbReference type="ARBA" id="ARBA00022485"/>
    </source>
</evidence>